<reference evidence="1 2" key="2">
    <citation type="journal article" date="2019" name="BMC Genomics">
        <title>The Anaplasma ovis genome reveals a high proportion of pseudogenes.</title>
        <authorList>
            <person name="Liu Z."/>
            <person name="Peasley A.M."/>
            <person name="Yang J."/>
            <person name="Li Y."/>
            <person name="Guan G."/>
            <person name="Luo J."/>
            <person name="Yin H."/>
            <person name="Brayton K.A."/>
        </authorList>
    </citation>
    <scope>NUCLEOTIDE SEQUENCE [LARGE SCALE GENOMIC DNA]</scope>
    <source>
        <strain evidence="1 2">Haibei</strain>
    </source>
</reference>
<name>A0A2Z2L9M7_9RICK</name>
<dbReference type="OrthoDB" id="7163788at2"/>
<reference evidence="2" key="1">
    <citation type="submission" date="2018-06" db="EMBL/GenBank/DDBJ databases">
        <title>The Anaplasma ovis genome reveals a high proportion of pseudogenes.</title>
        <authorList>
            <person name="Liu Z."/>
            <person name="Peasley A.M."/>
            <person name="Yang J."/>
            <person name="Li Y."/>
            <person name="Guan G."/>
            <person name="Luo J."/>
            <person name="Yin H."/>
            <person name="Brayton K.A."/>
        </authorList>
    </citation>
    <scope>NUCLEOTIDE SEQUENCE [LARGE SCALE GENOMIC DNA]</scope>
    <source>
        <strain evidence="2">Haibei</strain>
    </source>
</reference>
<dbReference type="AlphaFoldDB" id="A0A2Z2L9M7"/>
<dbReference type="Proteomes" id="UP000259762">
    <property type="component" value="Chromosome"/>
</dbReference>
<dbReference type="EMBL" id="CP015994">
    <property type="protein sequence ID" value="ASI48299.1"/>
    <property type="molecule type" value="Genomic_DNA"/>
</dbReference>
<dbReference type="KEGG" id="aoh:AOV_04960"/>
<evidence type="ECO:0000313" key="2">
    <source>
        <dbReference type="Proteomes" id="UP000259762"/>
    </source>
</evidence>
<gene>
    <name evidence="1" type="ORF">AOV_04960</name>
</gene>
<evidence type="ECO:0000313" key="1">
    <source>
        <dbReference type="EMBL" id="ASI48299.1"/>
    </source>
</evidence>
<accession>A0A2Z2L9M7</accession>
<sequence length="307" mass="33672">MITYAIISGKEAVLSFADTLHVENFKKVFTTLDASTASRAIFSHDVSITYHAENRVKLVPEQEFTYHSANSMINHMLNHGFSFKAGVLSDMMAQACNLRTEGVVVLESDANRPSYTVHISKDTVFLSPASEQYLDFSSGPSKELVEILRGKNSISYAAPNVKSRSIEVTTGENICNALASLSNALAQVGAVPRPDEEFVRKQMIGLAFLDSTSNELKVVQNIASYPSAHPLSKYKDVAKTVENILYCLSNRMCDPTTLGKLEDALEQRGEFCGVPPVLTKGFTKLSRDFGPQLRDIINGDVPRGNVN</sequence>
<protein>
    <submittedName>
        <fullName evidence="1">Uncharacterized protein</fullName>
    </submittedName>
</protein>
<keyword evidence="2" id="KW-1185">Reference proteome</keyword>
<organism evidence="1 2">
    <name type="scientific">Anaplasma ovis str. Haibei</name>
    <dbReference type="NCBI Taxonomy" id="1248439"/>
    <lineage>
        <taxon>Bacteria</taxon>
        <taxon>Pseudomonadati</taxon>
        <taxon>Pseudomonadota</taxon>
        <taxon>Alphaproteobacteria</taxon>
        <taxon>Rickettsiales</taxon>
        <taxon>Anaplasmataceae</taxon>
        <taxon>Anaplasma</taxon>
    </lineage>
</organism>
<proteinExistence type="predicted"/>